<feature type="chain" id="PRO_5014125415" evidence="12">
    <location>
        <begin position="19"/>
        <end position="330"/>
    </location>
</feature>
<dbReference type="GO" id="GO:0006811">
    <property type="term" value="P:monoatomic ion transport"/>
    <property type="evidence" value="ECO:0007669"/>
    <property type="project" value="UniProtKB-KW"/>
</dbReference>
<proteinExistence type="predicted"/>
<evidence type="ECO:0000256" key="12">
    <source>
        <dbReference type="SAM" id="SignalP"/>
    </source>
</evidence>
<reference evidence="14 15" key="1">
    <citation type="submission" date="2017-12" db="EMBL/GenBank/DDBJ databases">
        <title>Phylogenetic diversity of female urinary microbiome.</title>
        <authorList>
            <person name="Thomas-White K."/>
            <person name="Wolfe A.J."/>
        </authorList>
    </citation>
    <scope>NUCLEOTIDE SEQUENCE [LARGE SCALE GENOMIC DNA]</scope>
    <source>
        <strain evidence="14 15">UMB0112</strain>
    </source>
</reference>
<keyword evidence="9" id="KW-0998">Cell outer membrane</keyword>
<name>A0A2I1N8S2_9BACT</name>
<dbReference type="InterPro" id="IPR006665">
    <property type="entry name" value="OmpA-like"/>
</dbReference>
<evidence type="ECO:0000313" key="14">
    <source>
        <dbReference type="EMBL" id="PKZ28783.1"/>
    </source>
</evidence>
<dbReference type="Pfam" id="PF00691">
    <property type="entry name" value="OmpA"/>
    <property type="match status" value="1"/>
</dbReference>
<evidence type="ECO:0000259" key="13">
    <source>
        <dbReference type="PROSITE" id="PS51123"/>
    </source>
</evidence>
<evidence type="ECO:0000256" key="1">
    <source>
        <dbReference type="ARBA" id="ARBA00004571"/>
    </source>
</evidence>
<keyword evidence="5 12" id="KW-0732">Signal</keyword>
<comment type="subcellular location">
    <subcellularLocation>
        <location evidence="1">Cell outer membrane</location>
        <topology evidence="1">Multi-pass membrane protein</topology>
    </subcellularLocation>
</comment>
<protein>
    <submittedName>
        <fullName evidence="14">Flagellar motor protein MotB</fullName>
    </submittedName>
</protein>
<evidence type="ECO:0000256" key="5">
    <source>
        <dbReference type="ARBA" id="ARBA00022729"/>
    </source>
</evidence>
<dbReference type="RefSeq" id="WP_101637486.1">
    <property type="nucleotide sequence ID" value="NZ_PKHU01000006.1"/>
</dbReference>
<dbReference type="InterPro" id="IPR028974">
    <property type="entry name" value="TSP_type-3_rpt"/>
</dbReference>
<evidence type="ECO:0000256" key="10">
    <source>
        <dbReference type="PROSITE-ProRule" id="PRU00473"/>
    </source>
</evidence>
<feature type="domain" description="OmpA-like" evidence="13">
    <location>
        <begin position="215"/>
        <end position="330"/>
    </location>
</feature>
<dbReference type="CDD" id="cd07185">
    <property type="entry name" value="OmpA_C-like"/>
    <property type="match status" value="1"/>
</dbReference>
<keyword evidence="8 10" id="KW-0472">Membrane</keyword>
<feature type="region of interest" description="Disordered" evidence="11">
    <location>
        <begin position="309"/>
        <end position="330"/>
    </location>
</feature>
<keyword evidence="14" id="KW-0969">Cilium</keyword>
<keyword evidence="6" id="KW-0406">Ion transport</keyword>
<evidence type="ECO:0000256" key="4">
    <source>
        <dbReference type="ARBA" id="ARBA00022692"/>
    </source>
</evidence>
<keyword evidence="4" id="KW-0812">Transmembrane</keyword>
<dbReference type="InterPro" id="IPR050330">
    <property type="entry name" value="Bact_OuterMem_StrucFunc"/>
</dbReference>
<dbReference type="SUPFAM" id="SSF103088">
    <property type="entry name" value="OmpA-like"/>
    <property type="match status" value="1"/>
</dbReference>
<feature type="signal peptide" evidence="12">
    <location>
        <begin position="1"/>
        <end position="18"/>
    </location>
</feature>
<dbReference type="PROSITE" id="PS01068">
    <property type="entry name" value="OMPA_1"/>
    <property type="match status" value="1"/>
</dbReference>
<dbReference type="SUPFAM" id="SSF56925">
    <property type="entry name" value="OMPA-like"/>
    <property type="match status" value="1"/>
</dbReference>
<dbReference type="GO" id="GO:0046930">
    <property type="term" value="C:pore complex"/>
    <property type="evidence" value="ECO:0007669"/>
    <property type="project" value="UniProtKB-KW"/>
</dbReference>
<keyword evidence="2" id="KW-0813">Transport</keyword>
<keyword evidence="14" id="KW-0966">Cell projection</keyword>
<dbReference type="InterPro" id="IPR006690">
    <property type="entry name" value="OMPA-like_CS"/>
</dbReference>
<dbReference type="PRINTS" id="PR01023">
    <property type="entry name" value="NAFLGMOTY"/>
</dbReference>
<dbReference type="AlphaFoldDB" id="A0A2I1N8S2"/>
<evidence type="ECO:0000313" key="15">
    <source>
        <dbReference type="Proteomes" id="UP000234639"/>
    </source>
</evidence>
<keyword evidence="7" id="KW-0626">Porin</keyword>
<dbReference type="SUPFAM" id="SSF103647">
    <property type="entry name" value="TSP type-3 repeat"/>
    <property type="match status" value="1"/>
</dbReference>
<gene>
    <name evidence="14" type="ORF">CYJ41_06680</name>
</gene>
<dbReference type="PRINTS" id="PR01021">
    <property type="entry name" value="OMPADOMAIN"/>
</dbReference>
<dbReference type="PANTHER" id="PTHR30329:SF21">
    <property type="entry name" value="LIPOPROTEIN YIAD-RELATED"/>
    <property type="match status" value="1"/>
</dbReference>
<organism evidence="14 15">
    <name type="scientific">Campylobacter ureolyticus</name>
    <dbReference type="NCBI Taxonomy" id="827"/>
    <lineage>
        <taxon>Bacteria</taxon>
        <taxon>Pseudomonadati</taxon>
        <taxon>Campylobacterota</taxon>
        <taxon>Epsilonproteobacteria</taxon>
        <taxon>Campylobacterales</taxon>
        <taxon>Campylobacteraceae</taxon>
        <taxon>Campylobacter</taxon>
    </lineage>
</organism>
<dbReference type="GO" id="GO:0009279">
    <property type="term" value="C:cell outer membrane"/>
    <property type="evidence" value="ECO:0007669"/>
    <property type="project" value="UniProtKB-SubCell"/>
</dbReference>
<keyword evidence="3" id="KW-1134">Transmembrane beta strand</keyword>
<dbReference type="Pfam" id="PF13505">
    <property type="entry name" value="OMP_b-brl"/>
    <property type="match status" value="1"/>
</dbReference>
<keyword evidence="14" id="KW-0282">Flagellum</keyword>
<dbReference type="EMBL" id="PKHU01000006">
    <property type="protein sequence ID" value="PKZ28783.1"/>
    <property type="molecule type" value="Genomic_DNA"/>
</dbReference>
<dbReference type="PANTHER" id="PTHR30329">
    <property type="entry name" value="STATOR ELEMENT OF FLAGELLAR MOTOR COMPLEX"/>
    <property type="match status" value="1"/>
</dbReference>
<evidence type="ECO:0000256" key="11">
    <source>
        <dbReference type="SAM" id="MobiDB-lite"/>
    </source>
</evidence>
<evidence type="ECO:0000256" key="6">
    <source>
        <dbReference type="ARBA" id="ARBA00023065"/>
    </source>
</evidence>
<feature type="compositionally biased region" description="Basic and acidic residues" evidence="11">
    <location>
        <begin position="315"/>
        <end position="330"/>
    </location>
</feature>
<sequence length="330" mass="36191">MKKILLAVSLCASTALLANDADYHWEFTPTVGGVLPEGNTGLKNSFTFGARIAKNLGNDVWLDQIELGYDRVSNFKVKDSDFDKPDLNSYFLNVVKDIYSFNDNFKLYGLLGGGYMDFSGGSDADTGFGQYGLGLKYYVTDNFATKLEVRDAITFDHGDHFMFYNLGFGVDFGKRAENVAPVVVAPIGDEDGDGVPDNIDKCPGTPAGVVVDEFGCEKVIRLNLGVHFAFDSAKVNDAAKKEIDKVTDYLNTTDNYKVLLEGHTDSTGNANYNQKLSEKRANSVKDVLVKQGLEADRITTVGYGETQPVATNATKEGRAQNRRVDAKFRK</sequence>
<dbReference type="GO" id="GO:0015288">
    <property type="term" value="F:porin activity"/>
    <property type="evidence" value="ECO:0007669"/>
    <property type="project" value="UniProtKB-KW"/>
</dbReference>
<dbReference type="InterPro" id="IPR036737">
    <property type="entry name" value="OmpA-like_sf"/>
</dbReference>
<accession>A0A2I1N8S2</accession>
<evidence type="ECO:0000256" key="3">
    <source>
        <dbReference type="ARBA" id="ARBA00022452"/>
    </source>
</evidence>
<evidence type="ECO:0000256" key="8">
    <source>
        <dbReference type="ARBA" id="ARBA00023136"/>
    </source>
</evidence>
<evidence type="ECO:0000256" key="2">
    <source>
        <dbReference type="ARBA" id="ARBA00022448"/>
    </source>
</evidence>
<comment type="caution">
    <text evidence="14">The sequence shown here is derived from an EMBL/GenBank/DDBJ whole genome shotgun (WGS) entry which is preliminary data.</text>
</comment>
<dbReference type="Gene3D" id="2.40.160.20">
    <property type="match status" value="1"/>
</dbReference>
<dbReference type="PROSITE" id="PS51123">
    <property type="entry name" value="OMPA_2"/>
    <property type="match status" value="1"/>
</dbReference>
<dbReference type="InterPro" id="IPR011250">
    <property type="entry name" value="OMP/PagP_B-barrel"/>
</dbReference>
<dbReference type="GO" id="GO:0005509">
    <property type="term" value="F:calcium ion binding"/>
    <property type="evidence" value="ECO:0007669"/>
    <property type="project" value="InterPro"/>
</dbReference>
<evidence type="ECO:0000256" key="9">
    <source>
        <dbReference type="ARBA" id="ARBA00023237"/>
    </source>
</evidence>
<evidence type="ECO:0000256" key="7">
    <source>
        <dbReference type="ARBA" id="ARBA00023114"/>
    </source>
</evidence>
<dbReference type="InterPro" id="IPR006664">
    <property type="entry name" value="OMP_bac"/>
</dbReference>
<dbReference type="InterPro" id="IPR027385">
    <property type="entry name" value="Beta-barrel_OMP"/>
</dbReference>
<dbReference type="Proteomes" id="UP000234639">
    <property type="component" value="Unassembled WGS sequence"/>
</dbReference>
<dbReference type="Gene3D" id="3.30.1330.60">
    <property type="entry name" value="OmpA-like domain"/>
    <property type="match status" value="1"/>
</dbReference>